<evidence type="ECO:0000256" key="1">
    <source>
        <dbReference type="ARBA" id="ARBA00022741"/>
    </source>
</evidence>
<dbReference type="Pfam" id="PF07707">
    <property type="entry name" value="BACK"/>
    <property type="match status" value="1"/>
</dbReference>
<dbReference type="PANTHER" id="PTHR11711">
    <property type="entry name" value="ADP RIBOSYLATION FACTOR-RELATED"/>
    <property type="match status" value="1"/>
</dbReference>
<organism evidence="4 5">
    <name type="scientific">Tritrichomonas musculus</name>
    <dbReference type="NCBI Taxonomy" id="1915356"/>
    <lineage>
        <taxon>Eukaryota</taxon>
        <taxon>Metamonada</taxon>
        <taxon>Parabasalia</taxon>
        <taxon>Tritrichomonadida</taxon>
        <taxon>Tritrichomonadidae</taxon>
        <taxon>Tritrichomonas</taxon>
    </lineage>
</organism>
<name>A0ABR2J2X0_9EUKA</name>
<evidence type="ECO:0000313" key="4">
    <source>
        <dbReference type="EMBL" id="KAK8872224.1"/>
    </source>
</evidence>
<dbReference type="PRINTS" id="PR00328">
    <property type="entry name" value="SAR1GTPBP"/>
</dbReference>
<keyword evidence="2" id="KW-0342">GTP-binding</keyword>
<dbReference type="Gene3D" id="3.40.50.300">
    <property type="entry name" value="P-loop containing nucleotide triphosphate hydrolases"/>
    <property type="match status" value="1"/>
</dbReference>
<gene>
    <name evidence="4" type="ORF">M9Y10_007989</name>
</gene>
<keyword evidence="1" id="KW-0547">Nucleotide-binding</keyword>
<dbReference type="SMART" id="SM00177">
    <property type="entry name" value="ARF"/>
    <property type="match status" value="1"/>
</dbReference>
<dbReference type="SUPFAM" id="SSF52540">
    <property type="entry name" value="P-loop containing nucleoside triphosphate hydrolases"/>
    <property type="match status" value="1"/>
</dbReference>
<dbReference type="Proteomes" id="UP001470230">
    <property type="component" value="Unassembled WGS sequence"/>
</dbReference>
<dbReference type="InterPro" id="IPR011705">
    <property type="entry name" value="BACK"/>
</dbReference>
<dbReference type="PROSITE" id="PS51417">
    <property type="entry name" value="ARF"/>
    <property type="match status" value="1"/>
</dbReference>
<dbReference type="InterPro" id="IPR027417">
    <property type="entry name" value="P-loop_NTPase"/>
</dbReference>
<protein>
    <recommendedName>
        <fullName evidence="3">BACK domain-containing protein</fullName>
    </recommendedName>
</protein>
<reference evidence="4 5" key="1">
    <citation type="submission" date="2024-04" db="EMBL/GenBank/DDBJ databases">
        <title>Tritrichomonas musculus Genome.</title>
        <authorList>
            <person name="Alves-Ferreira E."/>
            <person name="Grigg M."/>
            <person name="Lorenzi H."/>
            <person name="Galac M."/>
        </authorList>
    </citation>
    <scope>NUCLEOTIDE SEQUENCE [LARGE SCALE GENOMIC DNA]</scope>
    <source>
        <strain evidence="4 5">EAF2021</strain>
    </source>
</reference>
<dbReference type="SMART" id="SM00178">
    <property type="entry name" value="SAR"/>
    <property type="match status" value="1"/>
</dbReference>
<dbReference type="InterPro" id="IPR024156">
    <property type="entry name" value="Small_GTPase_ARF"/>
</dbReference>
<proteinExistence type="predicted"/>
<comment type="caution">
    <text evidence="4">The sequence shown here is derived from an EMBL/GenBank/DDBJ whole genome shotgun (WGS) entry which is preliminary data.</text>
</comment>
<dbReference type="NCBIfam" id="TIGR00231">
    <property type="entry name" value="small_GTP"/>
    <property type="match status" value="1"/>
</dbReference>
<accession>A0ABR2J2X0</accession>
<dbReference type="InterPro" id="IPR006689">
    <property type="entry name" value="Small_GTPase_ARF/SAR"/>
</dbReference>
<evidence type="ECO:0000313" key="5">
    <source>
        <dbReference type="Proteomes" id="UP001470230"/>
    </source>
</evidence>
<dbReference type="InterPro" id="IPR005225">
    <property type="entry name" value="Small_GTP-bd"/>
</dbReference>
<keyword evidence="5" id="KW-1185">Reference proteome</keyword>
<evidence type="ECO:0000256" key="2">
    <source>
        <dbReference type="ARBA" id="ARBA00023134"/>
    </source>
</evidence>
<sequence length="455" mass="53402">MQSSNFDFANIFVSLLSNNLKDIPFHKYEKNFTFVVNGKRYETNRVVADILSPIIRNYHYQDESIDEFEINTNIPNQTNFEKTGNEPDYFLDFLNLGNLDSTEIDLAHKEYYLQYLRQLGCRFDFININPTFSDELTTENSVERLKTILLLFPEYPQDEKSIYFQIIQFIAINFDEISKEELKTLDMRTIEDILRNDHICLQNEDGLLEFVLELYKKDRSNSPLFEYIQFNYASDEIRKEFLQTFSIDDIDSCLLRSIFRCFCTENENENENEKERNKRYFTKNIRCLMLGINNVGKTKILYKMKLGEECKTIPTIGFNCETVNHCEFECSIWDVGGQERIRVLWKHYYNNNDALIYVVDSSDNNRMNEASDELRKLLNVDELKGLPLLVFANKCDLPNAMGADDIANRLRLNDVTDRAWFVQPSSALTGQGLNEGLDFICKQVKIKHKKNKSIV</sequence>
<feature type="domain" description="BACK" evidence="3">
    <location>
        <begin position="162"/>
        <end position="221"/>
    </location>
</feature>
<dbReference type="EMBL" id="JAPFFF010000013">
    <property type="protein sequence ID" value="KAK8872224.1"/>
    <property type="molecule type" value="Genomic_DNA"/>
</dbReference>
<dbReference type="CDD" id="cd00878">
    <property type="entry name" value="Arf_Arl"/>
    <property type="match status" value="1"/>
</dbReference>
<dbReference type="Pfam" id="PF00025">
    <property type="entry name" value="Arf"/>
    <property type="match status" value="1"/>
</dbReference>
<evidence type="ECO:0000259" key="3">
    <source>
        <dbReference type="Pfam" id="PF07707"/>
    </source>
</evidence>